<protein>
    <recommendedName>
        <fullName evidence="3">Hsp20/alpha crystallin family protein</fullName>
    </recommendedName>
</protein>
<keyword evidence="2" id="KW-1185">Reference proteome</keyword>
<dbReference type="InterPro" id="IPR008978">
    <property type="entry name" value="HSP20-like_chaperone"/>
</dbReference>
<sequence length="140" mass="16777">MNNWSDLEKWLHTTNFEKSMSAFKDIPIVDQFFNNLKRGSQSDEDRSLPKSYRFKEGKEHLDVLVQLPVNTDVQELRLFVREDYIRLEGLPDDSIEMIKLPRLVKAKYCRAKTVNDELQIRLTKRARSRKFYEHHIQTSY</sequence>
<dbReference type="Proteomes" id="UP001596233">
    <property type="component" value="Unassembled WGS sequence"/>
</dbReference>
<accession>A0ABW1V4P1</accession>
<evidence type="ECO:0000313" key="2">
    <source>
        <dbReference type="Proteomes" id="UP001596233"/>
    </source>
</evidence>
<proteinExistence type="predicted"/>
<organism evidence="1 2">
    <name type="scientific">Paenibacillus septentrionalis</name>
    <dbReference type="NCBI Taxonomy" id="429342"/>
    <lineage>
        <taxon>Bacteria</taxon>
        <taxon>Bacillati</taxon>
        <taxon>Bacillota</taxon>
        <taxon>Bacilli</taxon>
        <taxon>Bacillales</taxon>
        <taxon>Paenibacillaceae</taxon>
        <taxon>Paenibacillus</taxon>
    </lineage>
</organism>
<evidence type="ECO:0000313" key="1">
    <source>
        <dbReference type="EMBL" id="MFC6332409.1"/>
    </source>
</evidence>
<comment type="caution">
    <text evidence="1">The sequence shown here is derived from an EMBL/GenBank/DDBJ whole genome shotgun (WGS) entry which is preliminary data.</text>
</comment>
<dbReference type="EMBL" id="JBHSTE010000002">
    <property type="protein sequence ID" value="MFC6332409.1"/>
    <property type="molecule type" value="Genomic_DNA"/>
</dbReference>
<name>A0ABW1V4P1_9BACL</name>
<dbReference type="SUPFAM" id="SSF49764">
    <property type="entry name" value="HSP20-like chaperones"/>
    <property type="match status" value="1"/>
</dbReference>
<reference evidence="2" key="1">
    <citation type="journal article" date="2019" name="Int. J. Syst. Evol. Microbiol.">
        <title>The Global Catalogue of Microorganisms (GCM) 10K type strain sequencing project: providing services to taxonomists for standard genome sequencing and annotation.</title>
        <authorList>
            <consortium name="The Broad Institute Genomics Platform"/>
            <consortium name="The Broad Institute Genome Sequencing Center for Infectious Disease"/>
            <person name="Wu L."/>
            <person name="Ma J."/>
        </authorList>
    </citation>
    <scope>NUCLEOTIDE SEQUENCE [LARGE SCALE GENOMIC DNA]</scope>
    <source>
        <strain evidence="2">PCU 280</strain>
    </source>
</reference>
<dbReference type="RefSeq" id="WP_379232743.1">
    <property type="nucleotide sequence ID" value="NZ_JBHSTE010000002.1"/>
</dbReference>
<evidence type="ECO:0008006" key="3">
    <source>
        <dbReference type="Google" id="ProtNLM"/>
    </source>
</evidence>
<gene>
    <name evidence="1" type="ORF">ACFP56_07205</name>
</gene>